<keyword evidence="2" id="KW-1133">Transmembrane helix</keyword>
<sequence length="309" mass="34060">MAQVVRPQGFIGPLVVTVIGVILLFNGVPALWQWIGWVAQTALVVGPERAIEMALTPLLIAGGATFVGFLMLRGGFGALRSLMRGATQRAQAQVRGGVQQARGGVQQARNEVGQRYGEARAQAEHLQPSGQQGWFERIESLGREVEAERARRSGQPVAQQQPQRPQQQRPQQPQQRQPQQQRPPQPQPQRAPQPQQQPRAGGPGGERLGRIEELRQRVDTRVQQATRIGDAGTQAAQRVRQAAFDEAARVKQRQLPNPSDEVAALIGRLDLADHERVVHRGSSLTRSSLRTSALSKTSLSLNSLRQHRR</sequence>
<proteinExistence type="predicted"/>
<dbReference type="AlphaFoldDB" id="A0A3N2AQE0"/>
<feature type="region of interest" description="Disordered" evidence="1">
    <location>
        <begin position="145"/>
        <end position="207"/>
    </location>
</feature>
<feature type="compositionally biased region" description="Pro residues" evidence="1">
    <location>
        <begin position="181"/>
        <end position="191"/>
    </location>
</feature>
<feature type="compositionally biased region" description="Low complexity" evidence="1">
    <location>
        <begin position="155"/>
        <end position="180"/>
    </location>
</feature>
<accession>A0A3N2AQE0</accession>
<organism evidence="3 4">
    <name type="scientific">Agrococcus jenensis</name>
    <dbReference type="NCBI Taxonomy" id="46353"/>
    <lineage>
        <taxon>Bacteria</taxon>
        <taxon>Bacillati</taxon>
        <taxon>Actinomycetota</taxon>
        <taxon>Actinomycetes</taxon>
        <taxon>Micrococcales</taxon>
        <taxon>Microbacteriaceae</taxon>
        <taxon>Agrococcus</taxon>
    </lineage>
</organism>
<feature type="transmembrane region" description="Helical" evidence="2">
    <location>
        <begin position="55"/>
        <end position="79"/>
    </location>
</feature>
<comment type="caution">
    <text evidence="3">The sequence shown here is derived from an EMBL/GenBank/DDBJ whole genome shotgun (WGS) entry which is preliminary data.</text>
</comment>
<keyword evidence="4" id="KW-1185">Reference proteome</keyword>
<keyword evidence="2" id="KW-0472">Membrane</keyword>
<dbReference type="Proteomes" id="UP000275456">
    <property type="component" value="Unassembled WGS sequence"/>
</dbReference>
<keyword evidence="2" id="KW-0812">Transmembrane</keyword>
<feature type="transmembrane region" description="Helical" evidence="2">
    <location>
        <begin position="12"/>
        <end position="35"/>
    </location>
</feature>
<reference evidence="3 4" key="1">
    <citation type="submission" date="2018-11" db="EMBL/GenBank/DDBJ databases">
        <title>Sequencing the genomes of 1000 actinobacteria strains.</title>
        <authorList>
            <person name="Klenk H.-P."/>
        </authorList>
    </citation>
    <scope>NUCLEOTIDE SEQUENCE [LARGE SCALE GENOMIC DNA]</scope>
    <source>
        <strain evidence="3 4">DSM 9580</strain>
    </source>
</reference>
<name>A0A3N2AQE0_9MICO</name>
<protein>
    <submittedName>
        <fullName evidence="3">Uncharacterized protein</fullName>
    </submittedName>
</protein>
<gene>
    <name evidence="3" type="ORF">EDD26_0612</name>
</gene>
<evidence type="ECO:0000313" key="4">
    <source>
        <dbReference type="Proteomes" id="UP000275456"/>
    </source>
</evidence>
<dbReference type="EMBL" id="RKHJ01000001">
    <property type="protein sequence ID" value="ROR65247.1"/>
    <property type="molecule type" value="Genomic_DNA"/>
</dbReference>
<evidence type="ECO:0000256" key="1">
    <source>
        <dbReference type="SAM" id="MobiDB-lite"/>
    </source>
</evidence>
<evidence type="ECO:0000256" key="2">
    <source>
        <dbReference type="SAM" id="Phobius"/>
    </source>
</evidence>
<dbReference type="RefSeq" id="WP_170165512.1">
    <property type="nucleotide sequence ID" value="NZ_RKHJ01000001.1"/>
</dbReference>
<evidence type="ECO:0000313" key="3">
    <source>
        <dbReference type="EMBL" id="ROR65247.1"/>
    </source>
</evidence>